<evidence type="ECO:0000313" key="7">
    <source>
        <dbReference type="EMBL" id="KAA8679470.1"/>
    </source>
</evidence>
<feature type="domain" description="Insertion element IS1 protein InsA helix-turn-helix" evidence="6">
    <location>
        <begin position="43"/>
        <end position="83"/>
    </location>
</feature>
<comment type="similarity">
    <text evidence="2">Belongs to the IS1 elements InsA family.</text>
</comment>
<dbReference type="InterPro" id="IPR003220">
    <property type="entry name" value="InsA_N_dom_Znf"/>
</dbReference>
<evidence type="ECO:0000256" key="1">
    <source>
        <dbReference type="ARBA" id="ARBA00004091"/>
    </source>
</evidence>
<evidence type="ECO:0000313" key="8">
    <source>
        <dbReference type="Proteomes" id="UP000322521"/>
    </source>
</evidence>
<proteinExistence type="inferred from homology"/>
<dbReference type="InterPro" id="IPR051252">
    <property type="entry name" value="IS1_transposase_InsA"/>
</dbReference>
<gene>
    <name evidence="7" type="ORF">F4W18_04310</name>
</gene>
<dbReference type="PANTHER" id="PTHR47923:SF1">
    <property type="entry name" value="INSERTION ELEMENT IS1 1 PROTEIN INSA-RELATED"/>
    <property type="match status" value="1"/>
</dbReference>
<evidence type="ECO:0000259" key="6">
    <source>
        <dbReference type="Pfam" id="PF12759"/>
    </source>
</evidence>
<evidence type="ECO:0000256" key="3">
    <source>
        <dbReference type="ARBA" id="ARBA00022578"/>
    </source>
</evidence>
<name>A0A5M9P5B4_9VIBR</name>
<feature type="domain" description="InsA N-terminal zinc ribbon" evidence="5">
    <location>
        <begin position="7"/>
        <end position="36"/>
    </location>
</feature>
<keyword evidence="8" id="KW-1185">Reference proteome</keyword>
<accession>A0A5M9P5B4</accession>
<evidence type="ECO:0000256" key="2">
    <source>
        <dbReference type="ARBA" id="ARBA00006212"/>
    </source>
</evidence>
<dbReference type="Proteomes" id="UP000322521">
    <property type="component" value="Unassembled WGS sequence"/>
</dbReference>
<comment type="function">
    <text evidence="1">Absolutely required for transposition of IS1.</text>
</comment>
<keyword evidence="4" id="KW-0233">DNA recombination</keyword>
<dbReference type="RefSeq" id="WP_086714189.1">
    <property type="nucleotide sequence ID" value="NZ_AP025493.1"/>
</dbReference>
<dbReference type="PANTHER" id="PTHR47923">
    <property type="entry name" value="INSERTION ELEMENT IS1 1 PROTEIN INSA-RELATED"/>
    <property type="match status" value="1"/>
</dbReference>
<dbReference type="OrthoDB" id="5896883at2"/>
<evidence type="ECO:0000256" key="4">
    <source>
        <dbReference type="ARBA" id="ARBA00023172"/>
    </source>
</evidence>
<reference evidence="7 8" key="1">
    <citation type="submission" date="2019-09" db="EMBL/GenBank/DDBJ databases">
        <title>Draft genome sequence of various Type strains from the CCUG.</title>
        <authorList>
            <person name="Pineiro-Iglesias B."/>
            <person name="Tunovic T."/>
            <person name="Unosson C."/>
            <person name="Inganas E."/>
            <person name="Ohlen M."/>
            <person name="Cardew S."/>
            <person name="Jensie-Markopoulos S."/>
            <person name="Salva-Serra F."/>
            <person name="Jaen-Luchoro D."/>
            <person name="Karlsson R."/>
            <person name="Svensson-Stadler L."/>
            <person name="Chun J."/>
            <person name="Moore E."/>
        </authorList>
    </citation>
    <scope>NUCLEOTIDE SEQUENCE [LARGE SCALE GENOMIC DNA]</scope>
    <source>
        <strain evidence="7 8">CCUG 56969T</strain>
    </source>
</reference>
<dbReference type="AlphaFoldDB" id="A0A5M9P5B4"/>
<sequence>MTTNKPNCRFCHKSDSVIKHGYGPNGHQRFRCLACRRTFQVNYCYEACKPGIRNRIIEMTAQNHGKRETSRHLHVAYNTVLSTCHRVRKKSPPFDNTNSDTLPNSITLKTAFLLDKKQHFCATFPTLGLRALTTTNIDGT</sequence>
<protein>
    <submittedName>
        <fullName evidence="7">IS1 family transposase</fullName>
    </submittedName>
</protein>
<dbReference type="GO" id="GO:0006313">
    <property type="term" value="P:DNA transposition"/>
    <property type="evidence" value="ECO:0007669"/>
    <property type="project" value="InterPro"/>
</dbReference>
<organism evidence="7 8">
    <name type="scientific">Vibrio gigantis</name>
    <dbReference type="NCBI Taxonomy" id="296199"/>
    <lineage>
        <taxon>Bacteria</taxon>
        <taxon>Pseudomonadati</taxon>
        <taxon>Pseudomonadota</taxon>
        <taxon>Gammaproteobacteria</taxon>
        <taxon>Vibrionales</taxon>
        <taxon>Vibrionaceae</taxon>
        <taxon>Vibrio</taxon>
    </lineage>
</organism>
<comment type="caution">
    <text evidence="7">The sequence shown here is derived from an EMBL/GenBank/DDBJ whole genome shotgun (WGS) entry which is preliminary data.</text>
</comment>
<evidence type="ECO:0000259" key="5">
    <source>
        <dbReference type="Pfam" id="PF03811"/>
    </source>
</evidence>
<dbReference type="Pfam" id="PF12759">
    <property type="entry name" value="HTH_Tnp_IS1"/>
    <property type="match status" value="1"/>
</dbReference>
<keyword evidence="3" id="KW-0815">Transposition</keyword>
<dbReference type="Pfam" id="PF03811">
    <property type="entry name" value="Zn_ribbon_InsA"/>
    <property type="match status" value="1"/>
</dbReference>
<dbReference type="InterPro" id="IPR024431">
    <property type="entry name" value="InsA_HTH_dom"/>
</dbReference>
<dbReference type="EMBL" id="VXJS01000002">
    <property type="protein sequence ID" value="KAA8679470.1"/>
    <property type="molecule type" value="Genomic_DNA"/>
</dbReference>